<evidence type="ECO:0000313" key="3">
    <source>
        <dbReference type="Proteomes" id="UP000225766"/>
    </source>
</evidence>
<protein>
    <recommendedName>
        <fullName evidence="1">TcaA protein NTF2-like domain-containing protein</fullName>
    </recommendedName>
</protein>
<dbReference type="EMBL" id="NUMG01000021">
    <property type="protein sequence ID" value="PGU00479.1"/>
    <property type="molecule type" value="Genomic_DNA"/>
</dbReference>
<feature type="domain" description="TcaA protein NTF2-like" evidence="1">
    <location>
        <begin position="84"/>
        <end position="184"/>
    </location>
</feature>
<dbReference type="AlphaFoldDB" id="A0A2A8IQ24"/>
<proteinExistence type="predicted"/>
<sequence>MSSEKKSGRAKALAGGIIFGGAALFGLLNDGASFLERFFDKNNSKEAALQQSEVSEKTKNFSKTEIDEFMSRYNRASVQALNNSANVRVLNDNDLDEVKGYLTSKGSFQAAQLQEIDENYTNKTTKELLKSQVTEVEVKNPNEYVVYTYEEYDIYNHGKKKPADKGEHKYTLIVDENNKLKVSDHKPL</sequence>
<name>A0A2A8IQ24_BACCE</name>
<evidence type="ECO:0000313" key="2">
    <source>
        <dbReference type="EMBL" id="PGU00479.1"/>
    </source>
</evidence>
<dbReference type="Pfam" id="PF22819">
    <property type="entry name" value="TcaA_5th"/>
    <property type="match status" value="1"/>
</dbReference>
<organism evidence="2 3">
    <name type="scientific">Bacillus cereus</name>
    <dbReference type="NCBI Taxonomy" id="1396"/>
    <lineage>
        <taxon>Bacteria</taxon>
        <taxon>Bacillati</taxon>
        <taxon>Bacillota</taxon>
        <taxon>Bacilli</taxon>
        <taxon>Bacillales</taxon>
        <taxon>Bacillaceae</taxon>
        <taxon>Bacillus</taxon>
        <taxon>Bacillus cereus group</taxon>
    </lineage>
</organism>
<reference evidence="2 3" key="1">
    <citation type="submission" date="2017-09" db="EMBL/GenBank/DDBJ databases">
        <title>Large-scale bioinformatics analysis of Bacillus genomes uncovers conserved roles of natural products in bacterial physiology.</title>
        <authorList>
            <consortium name="Agbiome Team Llc"/>
            <person name="Bleich R.M."/>
            <person name="Grubbs K.J."/>
            <person name="Santa Maria K.C."/>
            <person name="Allen S.E."/>
            <person name="Farag S."/>
            <person name="Shank E.A."/>
            <person name="Bowers A."/>
        </authorList>
    </citation>
    <scope>NUCLEOTIDE SEQUENCE [LARGE SCALE GENOMIC DNA]</scope>
    <source>
        <strain evidence="2 3">AFS040105</strain>
    </source>
</reference>
<dbReference type="RefSeq" id="WP_098253409.1">
    <property type="nucleotide sequence ID" value="NZ_JARXKI010000001.1"/>
</dbReference>
<dbReference type="InterPro" id="IPR054528">
    <property type="entry name" value="TcaA_5th"/>
</dbReference>
<accession>A0A2A8IQ24</accession>
<evidence type="ECO:0000259" key="1">
    <source>
        <dbReference type="Pfam" id="PF22819"/>
    </source>
</evidence>
<dbReference type="Proteomes" id="UP000225766">
    <property type="component" value="Unassembled WGS sequence"/>
</dbReference>
<comment type="caution">
    <text evidence="2">The sequence shown here is derived from an EMBL/GenBank/DDBJ whole genome shotgun (WGS) entry which is preliminary data.</text>
</comment>
<gene>
    <name evidence="2" type="ORF">COD19_15250</name>
</gene>